<dbReference type="InterPro" id="IPR044878">
    <property type="entry name" value="UbiA_sf"/>
</dbReference>
<feature type="transmembrane region" description="Helical" evidence="6">
    <location>
        <begin position="214"/>
        <end position="236"/>
    </location>
</feature>
<evidence type="ECO:0000256" key="2">
    <source>
        <dbReference type="ARBA" id="ARBA00022475"/>
    </source>
</evidence>
<name>A0AA86MCR9_9BURK</name>
<feature type="transmembrane region" description="Helical" evidence="6">
    <location>
        <begin position="337"/>
        <end position="355"/>
    </location>
</feature>
<keyword evidence="3 6" id="KW-0812">Transmembrane</keyword>
<feature type="transmembrane region" description="Helical" evidence="6">
    <location>
        <begin position="448"/>
        <end position="469"/>
    </location>
</feature>
<evidence type="ECO:0000256" key="1">
    <source>
        <dbReference type="ARBA" id="ARBA00004141"/>
    </source>
</evidence>
<keyword evidence="5 6" id="KW-0472">Membrane</keyword>
<dbReference type="AlphaFoldDB" id="A0AA86MCR9"/>
<dbReference type="CDD" id="cd13963">
    <property type="entry name" value="PT_UbiA_2"/>
    <property type="match status" value="1"/>
</dbReference>
<feature type="transmembrane region" description="Helical" evidence="6">
    <location>
        <begin position="257"/>
        <end position="279"/>
    </location>
</feature>
<gene>
    <name evidence="7" type="ORF">RGQ30_06970</name>
</gene>
<reference evidence="7 8" key="1">
    <citation type="submission" date="2023-10" db="EMBL/GenBank/DDBJ databases">
        <title>Complete Genome Sequence of Limnobacter thiooxidans CS-K2T, Isolated from freshwater lake sediments in Bavaria, Germany.</title>
        <authorList>
            <person name="Naruki M."/>
            <person name="Watanabe A."/>
            <person name="Warashina T."/>
            <person name="Morita T."/>
            <person name="Arakawa K."/>
        </authorList>
    </citation>
    <scope>NUCLEOTIDE SEQUENCE [LARGE SCALE GENOMIC DNA]</scope>
    <source>
        <strain evidence="7 8">CS-K2</strain>
    </source>
</reference>
<dbReference type="NCBIfam" id="NF006088">
    <property type="entry name" value="PRK08238.1"/>
    <property type="match status" value="1"/>
</dbReference>
<dbReference type="PANTHER" id="PTHR11048:SF5">
    <property type="entry name" value="DECAPRENYL-PHOSPHATE PHOSPHORIBOSYLTRANSFERASE"/>
    <property type="match status" value="1"/>
</dbReference>
<dbReference type="KEGG" id="lto:RGQ30_06970"/>
<dbReference type="RefSeq" id="WP_130558299.1">
    <property type="nucleotide sequence ID" value="NZ_AP028947.1"/>
</dbReference>
<feature type="transmembrane region" description="Helical" evidence="6">
    <location>
        <begin position="285"/>
        <end position="305"/>
    </location>
</feature>
<dbReference type="GO" id="GO:0016765">
    <property type="term" value="F:transferase activity, transferring alkyl or aryl (other than methyl) groups"/>
    <property type="evidence" value="ECO:0007669"/>
    <property type="project" value="InterPro"/>
</dbReference>
<feature type="transmembrane region" description="Helical" evidence="6">
    <location>
        <begin position="312"/>
        <end position="331"/>
    </location>
</feature>
<dbReference type="InterPro" id="IPR039653">
    <property type="entry name" value="Prenyltransferase"/>
</dbReference>
<evidence type="ECO:0000313" key="7">
    <source>
        <dbReference type="EMBL" id="BET25196.1"/>
    </source>
</evidence>
<dbReference type="GO" id="GO:0009247">
    <property type="term" value="P:glycolipid biosynthetic process"/>
    <property type="evidence" value="ECO:0007669"/>
    <property type="project" value="TreeGrafter"/>
</dbReference>
<sequence>MSKPIVYVDLDGTLSPSDVLLECCLLLLKQNIFYAFPMLWWALQGAWVFKTEVSKRVDPVLDHLPINPAVLERLNQLKSAGHVLVLASASVYRDVQKVAARLGLFDRIIASQDSNLKGLRKLQAIRADSHGQPFVYFGDSVVDIPVWKQAAVAFGVNTSAGTRAKAAAAGVSLNRIDSNRGGFKVWLKAMRLQQWAKNGLLFLPLIAAHELNPVLWLTMLWGFVAFGLVASATYIWNDLMDLSADRQHPRKRHRPMASGALSIVKAFLFMKALGLFGFALAFWAVGWQFTLVLLIYTVVTLLYTFVFKRTAFVDVLLLALLYTVRVIAGGVGTGIELSSWLLAISLFVFLSLALVKRCAELEFLQLEGTQPQGRGYRMSDLSYLVSMGISSGFVAVLVLALYVDSQNGNMLYNTPEYLWGVCPLFLYWLMRIWILTSRKEMIDDPVHFAIHDRISWGFVIAVAVLVFLAS</sequence>
<dbReference type="SUPFAM" id="SSF56784">
    <property type="entry name" value="HAD-like"/>
    <property type="match status" value="1"/>
</dbReference>
<evidence type="ECO:0000313" key="8">
    <source>
        <dbReference type="Proteomes" id="UP001329151"/>
    </source>
</evidence>
<keyword evidence="2" id="KW-1003">Cell membrane</keyword>
<dbReference type="InterPro" id="IPR000537">
    <property type="entry name" value="UbiA_prenyltransferase"/>
</dbReference>
<dbReference type="Pfam" id="PF01040">
    <property type="entry name" value="UbiA"/>
    <property type="match status" value="1"/>
</dbReference>
<keyword evidence="4 6" id="KW-1133">Transmembrane helix</keyword>
<dbReference type="GO" id="GO:0005886">
    <property type="term" value="C:plasma membrane"/>
    <property type="evidence" value="ECO:0007669"/>
    <property type="project" value="TreeGrafter"/>
</dbReference>
<proteinExistence type="predicted"/>
<dbReference type="Gene3D" id="1.10.357.140">
    <property type="entry name" value="UbiA prenyltransferase"/>
    <property type="match status" value="1"/>
</dbReference>
<evidence type="ECO:0000256" key="5">
    <source>
        <dbReference type="ARBA" id="ARBA00023136"/>
    </source>
</evidence>
<dbReference type="InterPro" id="IPR036412">
    <property type="entry name" value="HAD-like_sf"/>
</dbReference>
<accession>A0AA86MCR9</accession>
<feature type="transmembrane region" description="Helical" evidence="6">
    <location>
        <begin position="417"/>
        <end position="436"/>
    </location>
</feature>
<dbReference type="Pfam" id="PF12710">
    <property type="entry name" value="HAD"/>
    <property type="match status" value="1"/>
</dbReference>
<organism evidence="7 8">
    <name type="scientific">Limnobacter thiooxidans</name>
    <dbReference type="NCBI Taxonomy" id="131080"/>
    <lineage>
        <taxon>Bacteria</taxon>
        <taxon>Pseudomonadati</taxon>
        <taxon>Pseudomonadota</taxon>
        <taxon>Betaproteobacteria</taxon>
        <taxon>Burkholderiales</taxon>
        <taxon>Burkholderiaceae</taxon>
        <taxon>Limnobacter</taxon>
    </lineage>
</organism>
<evidence type="ECO:0000256" key="3">
    <source>
        <dbReference type="ARBA" id="ARBA00022692"/>
    </source>
</evidence>
<protein>
    <submittedName>
        <fullName evidence="7">UbiA family prenyltransferase</fullName>
    </submittedName>
</protein>
<dbReference type="PANTHER" id="PTHR11048">
    <property type="entry name" value="PRENYLTRANSFERASES"/>
    <property type="match status" value="1"/>
</dbReference>
<dbReference type="Proteomes" id="UP001329151">
    <property type="component" value="Chromosome"/>
</dbReference>
<dbReference type="Gene3D" id="3.40.50.1000">
    <property type="entry name" value="HAD superfamily/HAD-like"/>
    <property type="match status" value="1"/>
</dbReference>
<dbReference type="EMBL" id="AP028947">
    <property type="protein sequence ID" value="BET25196.1"/>
    <property type="molecule type" value="Genomic_DNA"/>
</dbReference>
<keyword evidence="8" id="KW-1185">Reference proteome</keyword>
<evidence type="ECO:0000256" key="4">
    <source>
        <dbReference type="ARBA" id="ARBA00022989"/>
    </source>
</evidence>
<comment type="subcellular location">
    <subcellularLocation>
        <location evidence="1">Membrane</location>
        <topology evidence="1">Multi-pass membrane protein</topology>
    </subcellularLocation>
</comment>
<evidence type="ECO:0000256" key="6">
    <source>
        <dbReference type="SAM" id="Phobius"/>
    </source>
</evidence>
<dbReference type="InterPro" id="IPR023214">
    <property type="entry name" value="HAD_sf"/>
</dbReference>
<feature type="transmembrane region" description="Helical" evidence="6">
    <location>
        <begin position="381"/>
        <end position="402"/>
    </location>
</feature>